<dbReference type="EMBL" id="FNNA01000001">
    <property type="protein sequence ID" value="SDW10282.1"/>
    <property type="molecule type" value="Genomic_DNA"/>
</dbReference>
<dbReference type="Pfam" id="PF03167">
    <property type="entry name" value="UDG"/>
    <property type="match status" value="1"/>
</dbReference>
<accession>A0A1H2QSY9</accession>
<dbReference type="InterPro" id="IPR005122">
    <property type="entry name" value="Uracil-DNA_glycosylase-like"/>
</dbReference>
<evidence type="ECO:0000313" key="3">
    <source>
        <dbReference type="EMBL" id="SDW10282.1"/>
    </source>
</evidence>
<dbReference type="AlphaFoldDB" id="A0A1H2QSY9"/>
<dbReference type="Proteomes" id="UP000182944">
    <property type="component" value="Unassembled WGS sequence"/>
</dbReference>
<keyword evidence="4" id="KW-1185">Reference proteome</keyword>
<evidence type="ECO:0000259" key="2">
    <source>
        <dbReference type="SMART" id="SM00986"/>
    </source>
</evidence>
<gene>
    <name evidence="3" type="ORF">SAMN05444276_101125</name>
</gene>
<dbReference type="PANTHER" id="PTHR42160:SF1">
    <property type="entry name" value="URACIL-DNA GLYCOSYLASE SUPERFAMILY PROTEIN"/>
    <property type="match status" value="1"/>
</dbReference>
<dbReference type="STRING" id="1545044.SAMN05444276_101125"/>
<protein>
    <submittedName>
        <fullName evidence="3">Uracil-DNA glycosylase</fullName>
    </submittedName>
</protein>
<dbReference type="Gene3D" id="3.40.470.10">
    <property type="entry name" value="Uracil-DNA glycosylase-like domain"/>
    <property type="match status" value="1"/>
</dbReference>
<dbReference type="PANTHER" id="PTHR42160">
    <property type="entry name" value="URACIL-DNA GLYCOSYLASE SUPERFAMILY PROTEIN"/>
    <property type="match status" value="1"/>
</dbReference>
<feature type="compositionally biased region" description="Low complexity" evidence="1">
    <location>
        <begin position="8"/>
        <end position="25"/>
    </location>
</feature>
<feature type="domain" description="Uracil-DNA glycosylase-like" evidence="2">
    <location>
        <begin position="59"/>
        <end position="213"/>
    </location>
</feature>
<organism evidence="3 4">
    <name type="scientific">Paracoccus sanguinis</name>
    <dbReference type="NCBI Taxonomy" id="1545044"/>
    <lineage>
        <taxon>Bacteria</taxon>
        <taxon>Pseudomonadati</taxon>
        <taxon>Pseudomonadota</taxon>
        <taxon>Alphaproteobacteria</taxon>
        <taxon>Rhodobacterales</taxon>
        <taxon>Paracoccaceae</taxon>
        <taxon>Paracoccus</taxon>
    </lineage>
</organism>
<name>A0A1H2QSY9_9RHOB</name>
<feature type="region of interest" description="Disordered" evidence="1">
    <location>
        <begin position="1"/>
        <end position="30"/>
    </location>
</feature>
<dbReference type="SMART" id="SM00986">
    <property type="entry name" value="UDG"/>
    <property type="match status" value="1"/>
</dbReference>
<dbReference type="SMART" id="SM00987">
    <property type="entry name" value="UreE_C"/>
    <property type="match status" value="1"/>
</dbReference>
<sequence>MPRPHPSPDVADPAAAPATAQAPADRAAHEPPVAAELRACRLCADRFAATATAHAPRPVVWFARGARVLVASQAPGMRVHLSGRPFTDASGQRLRAWMGVDEATFYDRSRVAIVPMGFCFPGYDAAGADLPPPRLCAETWRARVLTDIAPEVTLLIGGHAIRWHLGLRDVTAAVAGWRDHAPRVWPLPHPSWRNTGWLKRNPWFAAELLPALQETLARTLDPTPAQTMPGETTR</sequence>
<dbReference type="CDD" id="cd10033">
    <property type="entry name" value="UDG_like"/>
    <property type="match status" value="1"/>
</dbReference>
<dbReference type="InterPro" id="IPR047124">
    <property type="entry name" value="HI_0220.2"/>
</dbReference>
<dbReference type="InterPro" id="IPR036895">
    <property type="entry name" value="Uracil-DNA_glycosylase-like_sf"/>
</dbReference>
<dbReference type="SUPFAM" id="SSF52141">
    <property type="entry name" value="Uracil-DNA glycosylase-like"/>
    <property type="match status" value="1"/>
</dbReference>
<dbReference type="OrthoDB" id="9789139at2"/>
<dbReference type="RefSeq" id="WP_081969254.1">
    <property type="nucleotide sequence ID" value="NZ_FNNA01000001.1"/>
</dbReference>
<evidence type="ECO:0000256" key="1">
    <source>
        <dbReference type="SAM" id="MobiDB-lite"/>
    </source>
</evidence>
<reference evidence="4" key="1">
    <citation type="submission" date="2016-10" db="EMBL/GenBank/DDBJ databases">
        <authorList>
            <person name="Varghese N."/>
            <person name="Submissions S."/>
        </authorList>
    </citation>
    <scope>NUCLEOTIDE SEQUENCE [LARGE SCALE GENOMIC DNA]</scope>
    <source>
        <strain evidence="4">DSM 29303</strain>
    </source>
</reference>
<evidence type="ECO:0000313" key="4">
    <source>
        <dbReference type="Proteomes" id="UP000182944"/>
    </source>
</evidence>
<proteinExistence type="predicted"/>